<name>A0A853PTR1_BACFG</name>
<dbReference type="InterPro" id="IPR010998">
    <property type="entry name" value="Integrase_recombinase_N"/>
</dbReference>
<dbReference type="Gene3D" id="1.10.150.130">
    <property type="match status" value="1"/>
</dbReference>
<dbReference type="GO" id="GO:0003677">
    <property type="term" value="F:DNA binding"/>
    <property type="evidence" value="ECO:0007669"/>
    <property type="project" value="UniProtKB-UniRule"/>
</dbReference>
<feature type="domain" description="Core-binding (CB)" evidence="5">
    <location>
        <begin position="148"/>
        <end position="226"/>
    </location>
</feature>
<dbReference type="GO" id="GO:0006310">
    <property type="term" value="P:DNA recombination"/>
    <property type="evidence" value="ECO:0007669"/>
    <property type="project" value="UniProtKB-KW"/>
</dbReference>
<dbReference type="Gene3D" id="1.10.443.10">
    <property type="entry name" value="Intergrase catalytic core"/>
    <property type="match status" value="1"/>
</dbReference>
<evidence type="ECO:0000313" key="6">
    <source>
        <dbReference type="EMBL" id="OCR31862.1"/>
    </source>
</evidence>
<comment type="caution">
    <text evidence="6">The sequence shown here is derived from an EMBL/GenBank/DDBJ whole genome shotgun (WGS) entry which is preliminary data.</text>
</comment>
<evidence type="ECO:0000256" key="2">
    <source>
        <dbReference type="ARBA" id="ARBA00023125"/>
    </source>
</evidence>
<reference evidence="6 7" key="1">
    <citation type="journal article" date="2016" name="PLoS ONE">
        <title>Genomic Diversity of Enterotoxigenic Strains of Bacteroides fragilis.</title>
        <authorList>
            <person name="Pierce J.V."/>
            <person name="Bernstein H.D."/>
        </authorList>
    </citation>
    <scope>NUCLEOTIDE SEQUENCE [LARGE SCALE GENOMIC DNA]</scope>
    <source>
        <strain evidence="6 7">20793-3</strain>
    </source>
</reference>
<dbReference type="SUPFAM" id="SSF56349">
    <property type="entry name" value="DNA breaking-rejoining enzymes"/>
    <property type="match status" value="1"/>
</dbReference>
<sequence>MHYLFFLRRFWWLLTGIYYICGANPVQILHPNLHQTSNIYSMATANFYLDTRRSKKDGTFPIKINVRHNNKFLVSTEFSATPETWTGTEYSKEAKNYKVRNVAIRNLKNKVDTLIILLDESGKLKRTSDKALKEQIERALKNNSATEKKFVDYIDDFIATKTKKNTIDCYVGTKNKITSFDENCTFDTITRKWLENFDRWMSDAGTKVNTRSIHLRNIRSVFNYAIDNEETELYPFRKFTIEKEETRKRSMSVEQLALLREFECEEYQKEYRDMFMLMIYLIGINGIDLFNVKALVGDRIEYKREKTGKLYSVKVEPEAMEVISRYRGKEYLLSAMETSGGNYRSYMMAMNRNLRKIGNFERKGRGGKKEREPLFPEITTYWARHTWATIAAGLDIPKETISEALGHEIGSSVTSIYINFNRQKVDDANRKVIDYINSVGGWMRLNQIMNSITGLFNDSSR</sequence>
<dbReference type="PANTHER" id="PTHR30349">
    <property type="entry name" value="PHAGE INTEGRASE-RELATED"/>
    <property type="match status" value="1"/>
</dbReference>
<protein>
    <recommendedName>
        <fullName evidence="5">Core-binding (CB) domain-containing protein</fullName>
    </recommendedName>
</protein>
<dbReference type="EMBL" id="LIDT01000023">
    <property type="protein sequence ID" value="OCR31862.1"/>
    <property type="molecule type" value="Genomic_DNA"/>
</dbReference>
<dbReference type="InterPro" id="IPR025269">
    <property type="entry name" value="SAM-like_dom"/>
</dbReference>
<evidence type="ECO:0000259" key="5">
    <source>
        <dbReference type="PROSITE" id="PS51900"/>
    </source>
</evidence>
<dbReference type="PROSITE" id="PS51900">
    <property type="entry name" value="CB"/>
    <property type="match status" value="1"/>
</dbReference>
<dbReference type="Proteomes" id="UP000093197">
    <property type="component" value="Unassembled WGS sequence"/>
</dbReference>
<dbReference type="InterPro" id="IPR044068">
    <property type="entry name" value="CB"/>
</dbReference>
<evidence type="ECO:0000256" key="3">
    <source>
        <dbReference type="ARBA" id="ARBA00023172"/>
    </source>
</evidence>
<keyword evidence="1" id="KW-0229">DNA integration</keyword>
<dbReference type="AlphaFoldDB" id="A0A853PTR1"/>
<dbReference type="InterPro" id="IPR035386">
    <property type="entry name" value="Arm-DNA-bind_5"/>
</dbReference>
<keyword evidence="2 4" id="KW-0238">DNA-binding</keyword>
<dbReference type="InterPro" id="IPR013762">
    <property type="entry name" value="Integrase-like_cat_sf"/>
</dbReference>
<evidence type="ECO:0000256" key="4">
    <source>
        <dbReference type="PROSITE-ProRule" id="PRU01248"/>
    </source>
</evidence>
<dbReference type="Pfam" id="PF13102">
    <property type="entry name" value="Phage_int_SAM_5"/>
    <property type="match status" value="1"/>
</dbReference>
<dbReference type="InterPro" id="IPR050090">
    <property type="entry name" value="Tyrosine_recombinase_XerCD"/>
</dbReference>
<gene>
    <name evidence="6" type="ORF">AC094_18530</name>
</gene>
<dbReference type="PANTHER" id="PTHR30349:SF64">
    <property type="entry name" value="PROPHAGE INTEGRASE INTD-RELATED"/>
    <property type="match status" value="1"/>
</dbReference>
<keyword evidence="3" id="KW-0233">DNA recombination</keyword>
<dbReference type="GO" id="GO:0015074">
    <property type="term" value="P:DNA integration"/>
    <property type="evidence" value="ECO:0007669"/>
    <property type="project" value="UniProtKB-KW"/>
</dbReference>
<dbReference type="InterPro" id="IPR011010">
    <property type="entry name" value="DNA_brk_join_enz"/>
</dbReference>
<dbReference type="Pfam" id="PF17293">
    <property type="entry name" value="Arm-DNA-bind_5"/>
    <property type="match status" value="1"/>
</dbReference>
<proteinExistence type="predicted"/>
<accession>A0A853PTR1</accession>
<evidence type="ECO:0000256" key="1">
    <source>
        <dbReference type="ARBA" id="ARBA00022908"/>
    </source>
</evidence>
<evidence type="ECO:0000313" key="7">
    <source>
        <dbReference type="Proteomes" id="UP000093197"/>
    </source>
</evidence>
<organism evidence="6 7">
    <name type="scientific">Bacteroides fragilis</name>
    <dbReference type="NCBI Taxonomy" id="817"/>
    <lineage>
        <taxon>Bacteria</taxon>
        <taxon>Pseudomonadati</taxon>
        <taxon>Bacteroidota</taxon>
        <taxon>Bacteroidia</taxon>
        <taxon>Bacteroidales</taxon>
        <taxon>Bacteroidaceae</taxon>
        <taxon>Bacteroides</taxon>
    </lineage>
</organism>